<evidence type="ECO:0000259" key="3">
    <source>
        <dbReference type="Pfam" id="PF04909"/>
    </source>
</evidence>
<keyword evidence="2" id="KW-0732">Signal</keyword>
<gene>
    <name evidence="4" type="ORF">N788_06940</name>
</gene>
<comment type="caution">
    <text evidence="4">The sequence shown here is derived from an EMBL/GenBank/DDBJ whole genome shotgun (WGS) entry which is preliminary data.</text>
</comment>
<dbReference type="InterPro" id="IPR006680">
    <property type="entry name" value="Amidohydro-rel"/>
</dbReference>
<reference evidence="5" key="1">
    <citation type="submission" date="2013-08" db="EMBL/GenBank/DDBJ databases">
        <title>Genome sequencing of Arenimonas donghaensis.</title>
        <authorList>
            <person name="Chen F."/>
            <person name="Wang G."/>
        </authorList>
    </citation>
    <scope>NUCLEOTIDE SEQUENCE [LARGE SCALE GENOMIC DNA]</scope>
    <source>
        <strain evidence="5">HO3-R19</strain>
    </source>
</reference>
<dbReference type="GO" id="GO:0016831">
    <property type="term" value="F:carboxy-lyase activity"/>
    <property type="evidence" value="ECO:0007669"/>
    <property type="project" value="InterPro"/>
</dbReference>
<evidence type="ECO:0000256" key="1">
    <source>
        <dbReference type="ARBA" id="ARBA00023239"/>
    </source>
</evidence>
<protein>
    <recommendedName>
        <fullName evidence="3">Amidohydrolase-related domain-containing protein</fullName>
    </recommendedName>
</protein>
<dbReference type="SUPFAM" id="SSF51556">
    <property type="entry name" value="Metallo-dependent hydrolases"/>
    <property type="match status" value="1"/>
</dbReference>
<dbReference type="Pfam" id="PF04909">
    <property type="entry name" value="Amidohydro_2"/>
    <property type="match status" value="1"/>
</dbReference>
<sequence>MNVAHTLLLPLLLLASPVFGAAGAEPVIDMHAHAFALEVPPGTGACAGDQGMPAPTLDPRDEFSPDLLGGCEQSMPAPADDAALMHESLAAFRRHNVRRAVIEGSVENVATWRAQAPGLYLPGVGFGKRQDLTIEELRALHAAGQLAVLGEGYLQYRGHPPTDERYAPYFALAEELDIPVGLHLGEGPPAGARFPGYETYRVAMGSPLLLEPVLRKHPRMRLYVMHYGSPLVDEMIAMMFTYPQLYVDVSSNVAFLPRAQFHDHLKRLVDAGMGKRILFGSDLMYWPGAIGASIDSINQAPFLSQTQKRDILYNNAARFLRLTPEEIAADHAPLPDGE</sequence>
<dbReference type="GO" id="GO:0016787">
    <property type="term" value="F:hydrolase activity"/>
    <property type="evidence" value="ECO:0007669"/>
    <property type="project" value="InterPro"/>
</dbReference>
<dbReference type="GO" id="GO:0019748">
    <property type="term" value="P:secondary metabolic process"/>
    <property type="evidence" value="ECO:0007669"/>
    <property type="project" value="TreeGrafter"/>
</dbReference>
<dbReference type="Gene3D" id="3.20.20.140">
    <property type="entry name" value="Metal-dependent hydrolases"/>
    <property type="match status" value="1"/>
</dbReference>
<dbReference type="PATRIC" id="fig|1121014.3.peg.2291"/>
<reference evidence="4 5" key="2">
    <citation type="journal article" date="2015" name="Stand. Genomic Sci.">
        <title>High quality draft genomic sequence of Arenimonas donghaensis DSM 18148(T).</title>
        <authorList>
            <person name="Chen F."/>
            <person name="Wang H."/>
            <person name="Cao Y."/>
            <person name="Li X."/>
            <person name="Wang G."/>
        </authorList>
    </citation>
    <scope>NUCLEOTIDE SEQUENCE [LARGE SCALE GENOMIC DNA]</scope>
    <source>
        <strain evidence="4 5">HO3-R19</strain>
    </source>
</reference>
<dbReference type="InterPro" id="IPR032465">
    <property type="entry name" value="ACMSD"/>
</dbReference>
<feature type="signal peptide" evidence="2">
    <location>
        <begin position="1"/>
        <end position="20"/>
    </location>
</feature>
<organism evidence="4 5">
    <name type="scientific">Arenimonas donghaensis DSM 18148 = HO3-R19</name>
    <dbReference type="NCBI Taxonomy" id="1121014"/>
    <lineage>
        <taxon>Bacteria</taxon>
        <taxon>Pseudomonadati</taxon>
        <taxon>Pseudomonadota</taxon>
        <taxon>Gammaproteobacteria</taxon>
        <taxon>Lysobacterales</taxon>
        <taxon>Lysobacteraceae</taxon>
        <taxon>Arenimonas</taxon>
    </lineage>
</organism>
<dbReference type="InterPro" id="IPR032466">
    <property type="entry name" value="Metal_Hydrolase"/>
</dbReference>
<dbReference type="PANTHER" id="PTHR21240">
    <property type="entry name" value="2-AMINO-3-CARBOXYLMUCONATE-6-SEMIALDEHYDE DECARBOXYLASE"/>
    <property type="match status" value="1"/>
</dbReference>
<keyword evidence="5" id="KW-1185">Reference proteome</keyword>
<dbReference type="Proteomes" id="UP000029085">
    <property type="component" value="Unassembled WGS sequence"/>
</dbReference>
<name>A0A087MFX2_9GAMM</name>
<accession>A0A087MFX2</accession>
<dbReference type="PANTHER" id="PTHR21240:SF28">
    <property type="entry name" value="ISO-OROTATE DECARBOXYLASE (EUROFUNG)"/>
    <property type="match status" value="1"/>
</dbReference>
<dbReference type="GO" id="GO:0005737">
    <property type="term" value="C:cytoplasm"/>
    <property type="evidence" value="ECO:0007669"/>
    <property type="project" value="TreeGrafter"/>
</dbReference>
<evidence type="ECO:0000313" key="5">
    <source>
        <dbReference type="Proteomes" id="UP000029085"/>
    </source>
</evidence>
<dbReference type="STRING" id="1121014.N788_06940"/>
<dbReference type="EMBL" id="AVCJ01000048">
    <property type="protein sequence ID" value="KFL35775.1"/>
    <property type="molecule type" value="Genomic_DNA"/>
</dbReference>
<feature type="chain" id="PRO_5001826247" description="Amidohydrolase-related domain-containing protein" evidence="2">
    <location>
        <begin position="21"/>
        <end position="338"/>
    </location>
</feature>
<dbReference type="AlphaFoldDB" id="A0A087MFX2"/>
<proteinExistence type="predicted"/>
<feature type="domain" description="Amidohydrolase-related" evidence="3">
    <location>
        <begin position="28"/>
        <end position="322"/>
    </location>
</feature>
<dbReference type="RefSeq" id="WP_051924615.1">
    <property type="nucleotide sequence ID" value="NZ_AVCJ01000048.1"/>
</dbReference>
<dbReference type="OrthoDB" id="5450317at2"/>
<keyword evidence="1" id="KW-0456">Lyase</keyword>
<evidence type="ECO:0000313" key="4">
    <source>
        <dbReference type="EMBL" id="KFL35775.1"/>
    </source>
</evidence>
<evidence type="ECO:0000256" key="2">
    <source>
        <dbReference type="SAM" id="SignalP"/>
    </source>
</evidence>